<evidence type="ECO:0000256" key="6">
    <source>
        <dbReference type="RuleBase" id="RU004466"/>
    </source>
</evidence>
<protein>
    <submittedName>
        <fullName evidence="7">Polyprenyl synthetase</fullName>
        <ecNumber evidence="7">2.5.1.29</ecNumber>
    </submittedName>
</protein>
<dbReference type="SUPFAM" id="SSF48576">
    <property type="entry name" value="Terpenoid synthases"/>
    <property type="match status" value="1"/>
</dbReference>
<sequence length="341" mass="38505">MSAMGEKAEGIDFFSYWKETRTRLDQELNCQIPVLFSALGSQQIETIQQIIKNGKRIRGCLVFLMNQTQEGKLEDALPRAVAIECIQAASLIHDDYLDEDVIRRKRPATWTVEGPRRAVLLGDIMFATAIQSMAELSKDDGATVARAIATVANGAYQELFWQTKTRERRLHKLLEKNLYDHIIYLKTGALFGAACQLGAIAAGALREIPTLAYAFGARTGEAYQIADDLEDFIAWWTQPQKNLKTLSSLLPALHYFCHKTGLTLPRHTFSSQKALQDWSQRIGHKFIYYMEQEINLRLKQAESYIEFFPNNPYTQILSKAPAKITAMMHYSATTSSALSQA</sequence>
<comment type="cofactor">
    <cofactor evidence="1">
        <name>Mg(2+)</name>
        <dbReference type="ChEBI" id="CHEBI:18420"/>
    </cofactor>
</comment>
<dbReference type="Pfam" id="PF00348">
    <property type="entry name" value="polyprenyl_synt"/>
    <property type="match status" value="1"/>
</dbReference>
<reference evidence="8" key="1">
    <citation type="journal article" date="2006" name="Appl. Environ. Microbiol.">
        <title>Complete genome sequence of the marine, chemolithoautotrophic, ammonia-oxidizing bacterium Nitrosococcus oceani ATCC 19707.</title>
        <authorList>
            <person name="Klotz M.G."/>
            <person name="Arp D.J."/>
            <person name="Chain P.S.G."/>
            <person name="El-Sheikh A.F."/>
            <person name="Hauser L.J."/>
            <person name="Hommes N.G."/>
            <person name="Larimer F.W."/>
            <person name="Malfatti S.A."/>
            <person name="Norton J.M."/>
            <person name="Poret-Peterson A.T."/>
            <person name="Vergez L.M."/>
            <person name="Ward B.B."/>
        </authorList>
    </citation>
    <scope>NUCLEOTIDE SEQUENCE [LARGE SCALE GENOMIC DNA]</scope>
    <source>
        <strain evidence="8">ATCC 19707 / BCRC 17464 / NCIMB 11848 / C-107</strain>
    </source>
</reference>
<comment type="similarity">
    <text evidence="2 6">Belongs to the FPP/GGPP synthase family.</text>
</comment>
<dbReference type="CDD" id="cd00867">
    <property type="entry name" value="Trans_IPPS"/>
    <property type="match status" value="1"/>
</dbReference>
<dbReference type="EC" id="2.5.1.29" evidence="7"/>
<gene>
    <name evidence="7" type="ordered locus">Noc_2231</name>
</gene>
<keyword evidence="5" id="KW-0460">Magnesium</keyword>
<dbReference type="EMBL" id="CP000127">
    <property type="protein sequence ID" value="ABA58691.1"/>
    <property type="molecule type" value="Genomic_DNA"/>
</dbReference>
<keyword evidence="8" id="KW-1185">Reference proteome</keyword>
<dbReference type="InterPro" id="IPR008949">
    <property type="entry name" value="Isoprenoid_synthase_dom_sf"/>
</dbReference>
<proteinExistence type="inferred from homology"/>
<dbReference type="HOGENOM" id="CLU_820920_0_0_6"/>
<dbReference type="PANTHER" id="PTHR12001">
    <property type="entry name" value="GERANYLGERANYL PYROPHOSPHATE SYNTHASE"/>
    <property type="match status" value="1"/>
</dbReference>
<evidence type="ECO:0000313" key="8">
    <source>
        <dbReference type="Proteomes" id="UP000006838"/>
    </source>
</evidence>
<dbReference type="InParanoid" id="Q3J905"/>
<dbReference type="GO" id="GO:0008299">
    <property type="term" value="P:isoprenoid biosynthetic process"/>
    <property type="evidence" value="ECO:0007669"/>
    <property type="project" value="InterPro"/>
</dbReference>
<keyword evidence="4" id="KW-0479">Metal-binding</keyword>
<dbReference type="SFLD" id="SFLDS00005">
    <property type="entry name" value="Isoprenoid_Synthase_Type_I"/>
    <property type="match status" value="1"/>
</dbReference>
<keyword evidence="3 6" id="KW-0808">Transferase</keyword>
<evidence type="ECO:0000256" key="2">
    <source>
        <dbReference type="ARBA" id="ARBA00006706"/>
    </source>
</evidence>
<evidence type="ECO:0000256" key="4">
    <source>
        <dbReference type="ARBA" id="ARBA00022723"/>
    </source>
</evidence>
<dbReference type="Proteomes" id="UP000006838">
    <property type="component" value="Chromosome"/>
</dbReference>
<dbReference type="PANTHER" id="PTHR12001:SF69">
    <property type="entry name" value="ALL TRANS-POLYPRENYL-DIPHOSPHATE SYNTHASE PDSS1"/>
    <property type="match status" value="1"/>
</dbReference>
<dbReference type="eggNOG" id="COG0142">
    <property type="taxonomic scope" value="Bacteria"/>
</dbReference>
<dbReference type="Gene3D" id="1.10.600.10">
    <property type="entry name" value="Farnesyl Diphosphate Synthase"/>
    <property type="match status" value="1"/>
</dbReference>
<accession>Q3J905</accession>
<dbReference type="AlphaFoldDB" id="Q3J905"/>
<dbReference type="GO" id="GO:0046872">
    <property type="term" value="F:metal ion binding"/>
    <property type="evidence" value="ECO:0007669"/>
    <property type="project" value="UniProtKB-KW"/>
</dbReference>
<evidence type="ECO:0000256" key="5">
    <source>
        <dbReference type="ARBA" id="ARBA00022842"/>
    </source>
</evidence>
<name>Q3J905_NITOC</name>
<dbReference type="InterPro" id="IPR000092">
    <property type="entry name" value="Polyprenyl_synt"/>
</dbReference>
<dbReference type="KEGG" id="noc:Noc_2231"/>
<dbReference type="STRING" id="323261.Noc_2231"/>
<evidence type="ECO:0000313" key="7">
    <source>
        <dbReference type="EMBL" id="ABA58691.1"/>
    </source>
</evidence>
<evidence type="ECO:0000256" key="3">
    <source>
        <dbReference type="ARBA" id="ARBA00022679"/>
    </source>
</evidence>
<organism evidence="7 8">
    <name type="scientific">Nitrosococcus oceani (strain ATCC 19707 / BCRC 17464 / JCM 30415 / NCIMB 11848 / C-107)</name>
    <dbReference type="NCBI Taxonomy" id="323261"/>
    <lineage>
        <taxon>Bacteria</taxon>
        <taxon>Pseudomonadati</taxon>
        <taxon>Pseudomonadota</taxon>
        <taxon>Gammaproteobacteria</taxon>
        <taxon>Chromatiales</taxon>
        <taxon>Chromatiaceae</taxon>
        <taxon>Nitrosococcus</taxon>
    </lineage>
</organism>
<evidence type="ECO:0000256" key="1">
    <source>
        <dbReference type="ARBA" id="ARBA00001946"/>
    </source>
</evidence>
<dbReference type="GO" id="GO:0004311">
    <property type="term" value="F:geranylgeranyl diphosphate synthase activity"/>
    <property type="evidence" value="ECO:0007669"/>
    <property type="project" value="UniProtKB-EC"/>
</dbReference>